<evidence type="ECO:0000313" key="3">
    <source>
        <dbReference type="Proteomes" id="UP000239415"/>
    </source>
</evidence>
<dbReference type="Pfam" id="PF11239">
    <property type="entry name" value="DUF3040"/>
    <property type="match status" value="1"/>
</dbReference>
<evidence type="ECO:0000256" key="1">
    <source>
        <dbReference type="SAM" id="Phobius"/>
    </source>
</evidence>
<evidence type="ECO:0000313" key="2">
    <source>
        <dbReference type="EMBL" id="PRX25999.1"/>
    </source>
</evidence>
<organism evidence="2 3">
    <name type="scientific">Actinoplanes italicus</name>
    <dbReference type="NCBI Taxonomy" id="113567"/>
    <lineage>
        <taxon>Bacteria</taxon>
        <taxon>Bacillati</taxon>
        <taxon>Actinomycetota</taxon>
        <taxon>Actinomycetes</taxon>
        <taxon>Micromonosporales</taxon>
        <taxon>Micromonosporaceae</taxon>
        <taxon>Actinoplanes</taxon>
    </lineage>
</organism>
<evidence type="ECO:0008006" key="4">
    <source>
        <dbReference type="Google" id="ProtNLM"/>
    </source>
</evidence>
<dbReference type="Proteomes" id="UP000239415">
    <property type="component" value="Unassembled WGS sequence"/>
</dbReference>
<keyword evidence="1" id="KW-1133">Transmembrane helix</keyword>
<sequence>MGTVIEIALDHCFTGEADRKVADMLSKEDTRRLAQLERQLRRDDPDFAARMGGGNFSVSPTGRPPLPLFILAAVITVTAVVLGVVGWWIATSIVATWAVITLSTAVYRLRRQRAERAYRHS</sequence>
<keyword evidence="1" id="KW-0812">Transmembrane</keyword>
<gene>
    <name evidence="2" type="ORF">CLV67_101725</name>
</gene>
<feature type="transmembrane region" description="Helical" evidence="1">
    <location>
        <begin position="66"/>
        <end position="87"/>
    </location>
</feature>
<accession>A0A2T0KQJ0</accession>
<reference evidence="2 3" key="1">
    <citation type="submission" date="2018-03" db="EMBL/GenBank/DDBJ databases">
        <title>Genomic Encyclopedia of Archaeal and Bacterial Type Strains, Phase II (KMG-II): from individual species to whole genera.</title>
        <authorList>
            <person name="Goeker M."/>
        </authorList>
    </citation>
    <scope>NUCLEOTIDE SEQUENCE [LARGE SCALE GENOMIC DNA]</scope>
    <source>
        <strain evidence="2 3">DSM 43146</strain>
    </source>
</reference>
<name>A0A2T0KQJ0_9ACTN</name>
<feature type="transmembrane region" description="Helical" evidence="1">
    <location>
        <begin position="93"/>
        <end position="109"/>
    </location>
</feature>
<proteinExistence type="predicted"/>
<dbReference type="AlphaFoldDB" id="A0A2T0KQJ0"/>
<comment type="caution">
    <text evidence="2">The sequence shown here is derived from an EMBL/GenBank/DDBJ whole genome shotgun (WGS) entry which is preliminary data.</text>
</comment>
<keyword evidence="3" id="KW-1185">Reference proteome</keyword>
<dbReference type="EMBL" id="PVMZ01000001">
    <property type="protein sequence ID" value="PRX25999.1"/>
    <property type="molecule type" value="Genomic_DNA"/>
</dbReference>
<keyword evidence="1" id="KW-0472">Membrane</keyword>
<protein>
    <recommendedName>
        <fullName evidence="4">DUF3040 family protein</fullName>
    </recommendedName>
</protein>
<dbReference type="InterPro" id="IPR021401">
    <property type="entry name" value="DUF3040"/>
</dbReference>